<proteinExistence type="predicted"/>
<accession>A0A9E4KFM5</accession>
<gene>
    <name evidence="2" type="ORF">JAZ07_12080</name>
</gene>
<evidence type="ECO:0000313" key="2">
    <source>
        <dbReference type="EMBL" id="MCG7947073.1"/>
    </source>
</evidence>
<keyword evidence="1" id="KW-0175">Coiled coil</keyword>
<protein>
    <submittedName>
        <fullName evidence="2">Uncharacterized protein</fullName>
    </submittedName>
</protein>
<name>A0A9E4KFM5_9GAMM</name>
<dbReference type="Proteomes" id="UP000886667">
    <property type="component" value="Unassembled WGS sequence"/>
</dbReference>
<feature type="coiled-coil region" evidence="1">
    <location>
        <begin position="1"/>
        <end position="35"/>
    </location>
</feature>
<evidence type="ECO:0000256" key="1">
    <source>
        <dbReference type="SAM" id="Coils"/>
    </source>
</evidence>
<comment type="caution">
    <text evidence="2">The sequence shown here is derived from an EMBL/GenBank/DDBJ whole genome shotgun (WGS) entry which is preliminary data.</text>
</comment>
<organism evidence="2 3">
    <name type="scientific">Candidatus Thiodiazotropha taylori</name>
    <dbReference type="NCBI Taxonomy" id="2792791"/>
    <lineage>
        <taxon>Bacteria</taxon>
        <taxon>Pseudomonadati</taxon>
        <taxon>Pseudomonadota</taxon>
        <taxon>Gammaproteobacteria</taxon>
        <taxon>Chromatiales</taxon>
        <taxon>Sedimenticolaceae</taxon>
        <taxon>Candidatus Thiodiazotropha</taxon>
    </lineage>
</organism>
<dbReference type="EMBL" id="JAEPCM010000420">
    <property type="protein sequence ID" value="MCG7947073.1"/>
    <property type="molecule type" value="Genomic_DNA"/>
</dbReference>
<dbReference type="AlphaFoldDB" id="A0A9E4KFM5"/>
<sequence length="74" mass="8700">MSDIQTHKQALEAKIAELESKLDGLKKELQKEVESEQHKAIDQLDFHYNDLETTFSSLKEFLNVLRDDFRKTFS</sequence>
<reference evidence="2" key="1">
    <citation type="journal article" date="2021" name="Proc. Natl. Acad. Sci. U.S.A.">
        <title>Global biogeography of chemosynthetic symbionts reveals both localized and globally distributed symbiont groups. .</title>
        <authorList>
            <person name="Osvatic J.T."/>
            <person name="Wilkins L.G.E."/>
            <person name="Leibrecht L."/>
            <person name="Leray M."/>
            <person name="Zauner S."/>
            <person name="Polzin J."/>
            <person name="Camacho Y."/>
            <person name="Gros O."/>
            <person name="van Gils J.A."/>
            <person name="Eisen J.A."/>
            <person name="Petersen J.M."/>
            <person name="Yuen B."/>
        </authorList>
    </citation>
    <scope>NUCLEOTIDE SEQUENCE</scope>
    <source>
        <strain evidence="2">MAGclacostrist064TRANS</strain>
    </source>
</reference>
<evidence type="ECO:0000313" key="3">
    <source>
        <dbReference type="Proteomes" id="UP000886667"/>
    </source>
</evidence>